<keyword evidence="3 5" id="KW-0238">DNA-binding</keyword>
<evidence type="ECO:0000259" key="7">
    <source>
        <dbReference type="PROSITE" id="PS51900"/>
    </source>
</evidence>
<reference evidence="8 9" key="1">
    <citation type="submission" date="2019-02" db="EMBL/GenBank/DDBJ databases">
        <title>Deep-cultivation of Planctomycetes and their phenomic and genomic characterization uncovers novel biology.</title>
        <authorList>
            <person name="Wiegand S."/>
            <person name="Jogler M."/>
            <person name="Boedeker C."/>
            <person name="Pinto D."/>
            <person name="Vollmers J."/>
            <person name="Rivas-Marin E."/>
            <person name="Kohn T."/>
            <person name="Peeters S.H."/>
            <person name="Heuer A."/>
            <person name="Rast P."/>
            <person name="Oberbeckmann S."/>
            <person name="Bunk B."/>
            <person name="Jeske O."/>
            <person name="Meyerdierks A."/>
            <person name="Storesund J.E."/>
            <person name="Kallscheuer N."/>
            <person name="Luecker S."/>
            <person name="Lage O.M."/>
            <person name="Pohl T."/>
            <person name="Merkel B.J."/>
            <person name="Hornburger P."/>
            <person name="Mueller R.-W."/>
            <person name="Bruemmer F."/>
            <person name="Labrenz M."/>
            <person name="Spormann A.M."/>
            <person name="Op den Camp H."/>
            <person name="Overmann J."/>
            <person name="Amann R."/>
            <person name="Jetten M.S.M."/>
            <person name="Mascher T."/>
            <person name="Medema M.H."/>
            <person name="Devos D.P."/>
            <person name="Kaster A.-K."/>
            <person name="Ovreas L."/>
            <person name="Rohde M."/>
            <person name="Galperin M.Y."/>
            <person name="Jogler C."/>
        </authorList>
    </citation>
    <scope>NUCLEOTIDE SEQUENCE [LARGE SCALE GENOMIC DNA]</scope>
    <source>
        <strain evidence="8 9">KS4</strain>
    </source>
</reference>
<accession>A0A517YS28</accession>
<evidence type="ECO:0000256" key="1">
    <source>
        <dbReference type="ARBA" id="ARBA00008857"/>
    </source>
</evidence>
<dbReference type="EMBL" id="CP036425">
    <property type="protein sequence ID" value="QDU33025.1"/>
    <property type="molecule type" value="Genomic_DNA"/>
</dbReference>
<evidence type="ECO:0000256" key="5">
    <source>
        <dbReference type="PROSITE-ProRule" id="PRU01248"/>
    </source>
</evidence>
<protein>
    <submittedName>
        <fullName evidence="8">Site-specific tyrosine recombinase XerC</fullName>
    </submittedName>
</protein>
<dbReference type="Proteomes" id="UP000317369">
    <property type="component" value="Chromosome"/>
</dbReference>
<evidence type="ECO:0000256" key="2">
    <source>
        <dbReference type="ARBA" id="ARBA00022908"/>
    </source>
</evidence>
<dbReference type="RefSeq" id="WP_145075479.1">
    <property type="nucleotide sequence ID" value="NZ_CP036425.1"/>
</dbReference>
<dbReference type="PANTHER" id="PTHR30349">
    <property type="entry name" value="PHAGE INTEGRASE-RELATED"/>
    <property type="match status" value="1"/>
</dbReference>
<dbReference type="InterPro" id="IPR013762">
    <property type="entry name" value="Integrase-like_cat_sf"/>
</dbReference>
<dbReference type="PROSITE" id="PS51898">
    <property type="entry name" value="TYR_RECOMBINASE"/>
    <property type="match status" value="1"/>
</dbReference>
<feature type="domain" description="Core-binding (CB)" evidence="7">
    <location>
        <begin position="115"/>
        <end position="202"/>
    </location>
</feature>
<gene>
    <name evidence="8" type="ORF">KS4_10660</name>
</gene>
<evidence type="ECO:0000256" key="4">
    <source>
        <dbReference type="ARBA" id="ARBA00023172"/>
    </source>
</evidence>
<evidence type="ECO:0000259" key="6">
    <source>
        <dbReference type="PROSITE" id="PS51898"/>
    </source>
</evidence>
<dbReference type="OrthoDB" id="292546at2"/>
<dbReference type="GO" id="GO:0015074">
    <property type="term" value="P:DNA integration"/>
    <property type="evidence" value="ECO:0007669"/>
    <property type="project" value="UniProtKB-KW"/>
</dbReference>
<keyword evidence="4" id="KW-0233">DNA recombination</keyword>
<dbReference type="GO" id="GO:0003677">
    <property type="term" value="F:DNA binding"/>
    <property type="evidence" value="ECO:0007669"/>
    <property type="project" value="UniProtKB-UniRule"/>
</dbReference>
<organism evidence="8 9">
    <name type="scientific">Poriferisphaera corsica</name>
    <dbReference type="NCBI Taxonomy" id="2528020"/>
    <lineage>
        <taxon>Bacteria</taxon>
        <taxon>Pseudomonadati</taxon>
        <taxon>Planctomycetota</taxon>
        <taxon>Phycisphaerae</taxon>
        <taxon>Phycisphaerales</taxon>
        <taxon>Phycisphaeraceae</taxon>
        <taxon>Poriferisphaera</taxon>
    </lineage>
</organism>
<evidence type="ECO:0000256" key="3">
    <source>
        <dbReference type="ARBA" id="ARBA00023125"/>
    </source>
</evidence>
<sequence length="492" mass="56836">MANVYKKSYTQPLPKHCEIIEQDGKPVAKWIDRRGHTRYEPVTIGRNGQYKLLRHSPTWYARYNDADGIERIKSTGCKDEQSARHVLAELLKRVEHVKSGIFTPEQHRQSIYADQTIQDHITAYLQHLKIKTVRGKSISKQHQRNRKQQLERITSACHFKRLQDINREAMERWMGNQDSAHIGSSTINHYRAAIVAFCNWCVDTGRLSVNPLNRLHKADEYNDKRRIRRALTEDEIYRLLRTAEIRPIAEFGRESVIKDKTKPKSRSNWTKAELTWENLEEAYERGMEHLCDGRRRQAKKLAFLGKERSLIYRTLIYTGLRKSELASITLGQVYLDERTPHLELLAKDEKAGRGAMIPLRADLAQHLRSYIQMLHKKHRTLHLPHNTPLFKITQDMIRVFGRDLTAASIPKYDERGRVVDIHALRHTFGTHLAKAGVAPRTAMAAMRHSSIELTMNVYTDPALLDVASAVEALPALNSPVMDIFRLNNKNAS</sequence>
<keyword evidence="2" id="KW-0229">DNA integration</keyword>
<dbReference type="InterPro" id="IPR010998">
    <property type="entry name" value="Integrase_recombinase_N"/>
</dbReference>
<dbReference type="KEGG" id="pcor:KS4_10660"/>
<evidence type="ECO:0000313" key="9">
    <source>
        <dbReference type="Proteomes" id="UP000317369"/>
    </source>
</evidence>
<dbReference type="InterPro" id="IPR050090">
    <property type="entry name" value="Tyrosine_recombinase_XerCD"/>
</dbReference>
<comment type="similarity">
    <text evidence="1">Belongs to the 'phage' integrase family.</text>
</comment>
<feature type="domain" description="Tyr recombinase" evidence="6">
    <location>
        <begin position="272"/>
        <end position="471"/>
    </location>
</feature>
<dbReference type="Gene3D" id="1.10.443.10">
    <property type="entry name" value="Intergrase catalytic core"/>
    <property type="match status" value="1"/>
</dbReference>
<dbReference type="InterPro" id="IPR002104">
    <property type="entry name" value="Integrase_catalytic"/>
</dbReference>
<dbReference type="CDD" id="cd00397">
    <property type="entry name" value="DNA_BRE_C"/>
    <property type="match status" value="1"/>
</dbReference>
<dbReference type="AlphaFoldDB" id="A0A517YS28"/>
<keyword evidence="9" id="KW-1185">Reference proteome</keyword>
<dbReference type="GO" id="GO:0006310">
    <property type="term" value="P:DNA recombination"/>
    <property type="evidence" value="ECO:0007669"/>
    <property type="project" value="UniProtKB-KW"/>
</dbReference>
<dbReference type="Gene3D" id="1.10.150.130">
    <property type="match status" value="1"/>
</dbReference>
<evidence type="ECO:0000313" key="8">
    <source>
        <dbReference type="EMBL" id="QDU33025.1"/>
    </source>
</evidence>
<dbReference type="SUPFAM" id="SSF56349">
    <property type="entry name" value="DNA breaking-rejoining enzymes"/>
    <property type="match status" value="1"/>
</dbReference>
<name>A0A517YS28_9BACT</name>
<dbReference type="PROSITE" id="PS51900">
    <property type="entry name" value="CB"/>
    <property type="match status" value="1"/>
</dbReference>
<proteinExistence type="inferred from homology"/>
<dbReference type="PANTHER" id="PTHR30349:SF41">
    <property type="entry name" value="INTEGRASE_RECOMBINASE PROTEIN MJ0367-RELATED"/>
    <property type="match status" value="1"/>
</dbReference>
<dbReference type="InterPro" id="IPR044068">
    <property type="entry name" value="CB"/>
</dbReference>
<dbReference type="InterPro" id="IPR011010">
    <property type="entry name" value="DNA_brk_join_enz"/>
</dbReference>
<dbReference type="Pfam" id="PF00589">
    <property type="entry name" value="Phage_integrase"/>
    <property type="match status" value="1"/>
</dbReference>